<dbReference type="GO" id="GO:0003779">
    <property type="term" value="F:actin binding"/>
    <property type="evidence" value="ECO:0007669"/>
    <property type="project" value="UniProtKB-KW"/>
</dbReference>
<feature type="compositionally biased region" description="Polar residues" evidence="6">
    <location>
        <begin position="54"/>
        <end position="63"/>
    </location>
</feature>
<dbReference type="PANTHER" id="PTHR23280:SF20">
    <property type="entry name" value="BAND 4.1-LIKE PROTEIN 3"/>
    <property type="match status" value="1"/>
</dbReference>
<dbReference type="Pfam" id="PF00373">
    <property type="entry name" value="FERM_M"/>
    <property type="match status" value="1"/>
</dbReference>
<evidence type="ECO:0000256" key="5">
    <source>
        <dbReference type="ARBA" id="ARBA00023212"/>
    </source>
</evidence>
<dbReference type="PROSITE" id="PS00660">
    <property type="entry name" value="FERM_1"/>
    <property type="match status" value="1"/>
</dbReference>
<feature type="region of interest" description="Disordered" evidence="6">
    <location>
        <begin position="1"/>
        <end position="68"/>
    </location>
</feature>
<dbReference type="InterPro" id="IPR007477">
    <property type="entry name" value="SAB_dom"/>
</dbReference>
<dbReference type="AlphaFoldDB" id="A0A8C1QSP7"/>
<dbReference type="InterPro" id="IPR019749">
    <property type="entry name" value="Band_41_domain"/>
</dbReference>
<evidence type="ECO:0000313" key="9">
    <source>
        <dbReference type="Proteomes" id="UP000694427"/>
    </source>
</evidence>
<evidence type="ECO:0000256" key="1">
    <source>
        <dbReference type="ARBA" id="ARBA00004245"/>
    </source>
</evidence>
<dbReference type="InterPro" id="IPR029071">
    <property type="entry name" value="Ubiquitin-like_domsf"/>
</dbReference>
<keyword evidence="3" id="KW-0597">Phosphoprotein</keyword>
<dbReference type="Ensembl" id="ENSCCRT00010067837.1">
    <property type="protein sequence ID" value="ENSCCRP00010061805.1"/>
    <property type="gene ID" value="ENSCCRG00010024574.1"/>
</dbReference>
<dbReference type="Gene3D" id="2.30.29.30">
    <property type="entry name" value="Pleckstrin-homology domain (PH domain)/Phosphotyrosine-binding domain (PTB)"/>
    <property type="match status" value="1"/>
</dbReference>
<comment type="subcellular location">
    <subcellularLocation>
        <location evidence="1">Cytoplasm</location>
        <location evidence="1">Cytoskeleton</location>
    </subcellularLocation>
</comment>
<dbReference type="PRINTS" id="PR00661">
    <property type="entry name" value="ERMFAMILY"/>
</dbReference>
<dbReference type="InterPro" id="IPR019747">
    <property type="entry name" value="FERM_CS"/>
</dbReference>
<dbReference type="Pfam" id="PF04382">
    <property type="entry name" value="SAB"/>
    <property type="match status" value="1"/>
</dbReference>
<evidence type="ECO:0000256" key="6">
    <source>
        <dbReference type="SAM" id="MobiDB-lite"/>
    </source>
</evidence>
<dbReference type="CDD" id="cd14473">
    <property type="entry name" value="FERM_B-lobe"/>
    <property type="match status" value="1"/>
</dbReference>
<feature type="compositionally biased region" description="Basic and acidic residues" evidence="6">
    <location>
        <begin position="690"/>
        <end position="704"/>
    </location>
</feature>
<dbReference type="InterPro" id="IPR018979">
    <property type="entry name" value="FERM_N"/>
</dbReference>
<dbReference type="CDD" id="cd13184">
    <property type="entry name" value="FERM_C_4_1_family"/>
    <property type="match status" value="1"/>
</dbReference>
<reference evidence="8" key="2">
    <citation type="submission" date="2025-09" db="UniProtKB">
        <authorList>
            <consortium name="Ensembl"/>
        </authorList>
    </citation>
    <scope>IDENTIFICATION</scope>
</reference>
<keyword evidence="2" id="KW-0963">Cytoplasm</keyword>
<reference evidence="8" key="1">
    <citation type="submission" date="2025-08" db="UniProtKB">
        <authorList>
            <consortium name="Ensembl"/>
        </authorList>
    </citation>
    <scope>IDENTIFICATION</scope>
</reference>
<dbReference type="Gene3D" id="3.10.20.90">
    <property type="entry name" value="Phosphatidylinositol 3-kinase Catalytic Subunit, Chain A, domain 1"/>
    <property type="match status" value="1"/>
</dbReference>
<dbReference type="SMART" id="SM00295">
    <property type="entry name" value="B41"/>
    <property type="match status" value="1"/>
</dbReference>
<dbReference type="InterPro" id="IPR014847">
    <property type="entry name" value="FA"/>
</dbReference>
<dbReference type="InterPro" id="IPR011993">
    <property type="entry name" value="PH-like_dom_sf"/>
</dbReference>
<dbReference type="Pfam" id="PF08736">
    <property type="entry name" value="FA"/>
    <property type="match status" value="1"/>
</dbReference>
<dbReference type="InterPro" id="IPR014352">
    <property type="entry name" value="FERM/acyl-CoA-bd_prot_sf"/>
</dbReference>
<organism evidence="8 9">
    <name type="scientific">Cyprinus carpio</name>
    <name type="common">Common carp</name>
    <dbReference type="NCBI Taxonomy" id="7962"/>
    <lineage>
        <taxon>Eukaryota</taxon>
        <taxon>Metazoa</taxon>
        <taxon>Chordata</taxon>
        <taxon>Craniata</taxon>
        <taxon>Vertebrata</taxon>
        <taxon>Euteleostomi</taxon>
        <taxon>Actinopterygii</taxon>
        <taxon>Neopterygii</taxon>
        <taxon>Teleostei</taxon>
        <taxon>Ostariophysi</taxon>
        <taxon>Cypriniformes</taxon>
        <taxon>Cyprinidae</taxon>
        <taxon>Cyprininae</taxon>
        <taxon>Cyprinus</taxon>
    </lineage>
</organism>
<dbReference type="GO" id="GO:0005198">
    <property type="term" value="F:structural molecule activity"/>
    <property type="evidence" value="ECO:0007669"/>
    <property type="project" value="InterPro"/>
</dbReference>
<dbReference type="PROSITE" id="PS00661">
    <property type="entry name" value="FERM_2"/>
    <property type="match status" value="1"/>
</dbReference>
<name>A0A8C1QSP7_CYPCA</name>
<dbReference type="GO" id="GO:0030866">
    <property type="term" value="P:cortical actin cytoskeleton organization"/>
    <property type="evidence" value="ECO:0007669"/>
    <property type="project" value="InterPro"/>
</dbReference>
<dbReference type="InterPro" id="IPR018980">
    <property type="entry name" value="FERM_PH-like_C"/>
</dbReference>
<dbReference type="PIRSF" id="PIRSF002304">
    <property type="entry name" value="Membrane_skeletal_4_1"/>
    <property type="match status" value="1"/>
</dbReference>
<dbReference type="InterPro" id="IPR000798">
    <property type="entry name" value="Ez/rad/moesin-like"/>
</dbReference>
<dbReference type="SUPFAM" id="SSF47031">
    <property type="entry name" value="Second domain of FERM"/>
    <property type="match status" value="1"/>
</dbReference>
<keyword evidence="5" id="KW-0206">Cytoskeleton</keyword>
<dbReference type="SUPFAM" id="SSF54236">
    <property type="entry name" value="Ubiquitin-like"/>
    <property type="match status" value="1"/>
</dbReference>
<dbReference type="GO" id="GO:0005856">
    <property type="term" value="C:cytoskeleton"/>
    <property type="evidence" value="ECO:0007669"/>
    <property type="project" value="UniProtKB-SubCell"/>
</dbReference>
<feature type="region of interest" description="Disordered" evidence="6">
    <location>
        <begin position="437"/>
        <end position="464"/>
    </location>
</feature>
<dbReference type="GO" id="GO:0005886">
    <property type="term" value="C:plasma membrane"/>
    <property type="evidence" value="ECO:0007669"/>
    <property type="project" value="TreeGrafter"/>
</dbReference>
<keyword evidence="4" id="KW-0009">Actin-binding</keyword>
<dbReference type="GO" id="GO:0031032">
    <property type="term" value="P:actomyosin structure organization"/>
    <property type="evidence" value="ECO:0007669"/>
    <property type="project" value="TreeGrafter"/>
</dbReference>
<evidence type="ECO:0000256" key="2">
    <source>
        <dbReference type="ARBA" id="ARBA00022490"/>
    </source>
</evidence>
<dbReference type="PANTHER" id="PTHR23280">
    <property type="entry name" value="4.1 G PROTEIN"/>
    <property type="match status" value="1"/>
</dbReference>
<dbReference type="FunFam" id="3.10.20.90:FF:000002">
    <property type="entry name" value="Erythrocyte protein band 4.1-like 3"/>
    <property type="match status" value="1"/>
</dbReference>
<dbReference type="Pfam" id="PF09380">
    <property type="entry name" value="FERM_C"/>
    <property type="match status" value="1"/>
</dbReference>
<feature type="domain" description="FERM" evidence="7">
    <location>
        <begin position="76"/>
        <end position="357"/>
    </location>
</feature>
<dbReference type="PRINTS" id="PR00935">
    <property type="entry name" value="BAND41"/>
</dbReference>
<dbReference type="Gene3D" id="1.20.80.10">
    <property type="match status" value="1"/>
</dbReference>
<feature type="compositionally biased region" description="Basic and acidic residues" evidence="6">
    <location>
        <begin position="664"/>
        <end position="678"/>
    </location>
</feature>
<dbReference type="FunFam" id="2.30.29.30:FF:000001">
    <property type="entry name" value="Erythrocyte membrane protein band 4.1"/>
    <property type="match status" value="1"/>
</dbReference>
<sequence length="769" mass="87342">MTTEPESQSEQQGASAAPPLDNQLPPAAAHSTPVRKEQVLFAIHSERTEDDGTSHWSSSSKLTRSPVKISKNPKNMQVKVTLLDGSDYTCVVEKREKGQVLFDKVCEHLNLLEKDYFGITFRDVENQKNWLDPAKDMKKQIRGVAWNFSFNVKFYPPEPALLSEDITRYFLCLQLRDDIISGRLPCSFATHTVLGSYTVQSELGDYDPDEYGSDYISEFRFAPHQTKEMEEKIMDLHKNYKGMTPAEAEMHFLENVKKLSMYGVDLHHAKDSEGVEIMLGVCSSGLLIYRDRLRINRFAWPKVLKISYKRNNFYIKIRPGEFEQFESTIGFKLPNHRAAKRLWKVCVEHHTFFRLVLPETPPKKFLTLGSKFRYSGRTQAQTRRASSQIVRPAPYFERSTSKRYTMSRSLDGEMGTALYGAAKGIAMSDLITTVTPEKKVEETREEEREETQPVLVESEMEQTPDELLKHQTNISELKRTFLEGGPDRTALTEWEKRMSSSPLRSPRLDEAPMIEPLEPDEVRSHVGDFESDGWVIINKLPPFEPDKLPPVKAETISRKIPEKVSTIVQEHRPAVEPEKPSSAELPLEKTLSKFPEKFPPEKPWSIVSEELPPEKTPSKIPAKCPPEKPSSIVSEELPPETTPSKIPKKFPPEKPSSIVSEELPPEKTPSKIPEKFPPEKPSSIVSEEIPPEKTLSKIPEKFPPEKPSSTVKGGISETRIEKRIVISGDADIDHDEALAQAIKEAKEQHPDMSVTKVVVHKETEITPEE</sequence>
<accession>A0A8C1QSP7</accession>
<evidence type="ECO:0000259" key="7">
    <source>
        <dbReference type="PROSITE" id="PS50057"/>
    </source>
</evidence>
<dbReference type="InterPro" id="IPR035963">
    <property type="entry name" value="FERM_2"/>
</dbReference>
<protein>
    <submittedName>
        <fullName evidence="8">Erythrocyte membrane protein band 4.1-like 3a</fullName>
    </submittedName>
</protein>
<dbReference type="InterPro" id="IPR008379">
    <property type="entry name" value="Band_4.1_C"/>
</dbReference>
<dbReference type="SUPFAM" id="SSF50729">
    <property type="entry name" value="PH domain-like"/>
    <property type="match status" value="1"/>
</dbReference>
<feature type="compositionally biased region" description="Basic and acidic residues" evidence="6">
    <location>
        <begin position="34"/>
        <end position="53"/>
    </location>
</feature>
<feature type="compositionally biased region" description="Polar residues" evidence="6">
    <location>
        <begin position="1"/>
        <end position="14"/>
    </location>
</feature>
<dbReference type="Pfam" id="PF09379">
    <property type="entry name" value="FERM_N"/>
    <property type="match status" value="1"/>
</dbReference>
<dbReference type="SMART" id="SM01196">
    <property type="entry name" value="FERM_C"/>
    <property type="match status" value="1"/>
</dbReference>
<dbReference type="PROSITE" id="PS50057">
    <property type="entry name" value="FERM_3"/>
    <property type="match status" value="1"/>
</dbReference>
<evidence type="ECO:0000256" key="4">
    <source>
        <dbReference type="ARBA" id="ARBA00023203"/>
    </source>
</evidence>
<dbReference type="Proteomes" id="UP000694427">
    <property type="component" value="Unplaced"/>
</dbReference>
<dbReference type="Pfam" id="PF05902">
    <property type="entry name" value="4_1_CTD"/>
    <property type="match status" value="1"/>
</dbReference>
<dbReference type="SMART" id="SM01195">
    <property type="entry name" value="FA"/>
    <property type="match status" value="1"/>
</dbReference>
<dbReference type="InterPro" id="IPR019748">
    <property type="entry name" value="FERM_central"/>
</dbReference>
<evidence type="ECO:0000256" key="3">
    <source>
        <dbReference type="ARBA" id="ARBA00022553"/>
    </source>
</evidence>
<evidence type="ECO:0000313" key="8">
    <source>
        <dbReference type="Ensembl" id="ENSCCRP00010061805.1"/>
    </source>
</evidence>
<feature type="compositionally biased region" description="Basic and acidic residues" evidence="6">
    <location>
        <begin position="437"/>
        <end position="446"/>
    </location>
</feature>
<feature type="compositionally biased region" description="Basic and acidic residues" evidence="6">
    <location>
        <begin position="570"/>
        <end position="600"/>
    </location>
</feature>
<keyword evidence="9" id="KW-1185">Reference proteome</keyword>
<proteinExistence type="predicted"/>
<feature type="region of interest" description="Disordered" evidence="6">
    <location>
        <begin position="570"/>
        <end position="715"/>
    </location>
</feature>
<dbReference type="FunFam" id="1.20.80.10:FF:000001">
    <property type="entry name" value="Erythrocyte membrane protein band 4.1"/>
    <property type="match status" value="1"/>
</dbReference>
<dbReference type="InterPro" id="IPR000299">
    <property type="entry name" value="FERM_domain"/>
</dbReference>